<dbReference type="GO" id="GO:0004856">
    <property type="term" value="F:D-xylulokinase activity"/>
    <property type="evidence" value="ECO:0007669"/>
    <property type="project" value="UniProtKB-UniRule"/>
</dbReference>
<dbReference type="GO" id="GO:0005998">
    <property type="term" value="P:xylulose catabolic process"/>
    <property type="evidence" value="ECO:0007669"/>
    <property type="project" value="UniProtKB-UniRule"/>
</dbReference>
<keyword evidence="7 8" id="KW-0119">Carbohydrate metabolism</keyword>
<keyword evidence="3 8" id="KW-0808">Transferase</keyword>
<feature type="site" description="Important for activity" evidence="8">
    <location>
        <position position="8"/>
    </location>
</feature>
<comment type="similarity">
    <text evidence="1 8 9">Belongs to the FGGY kinase family.</text>
</comment>
<dbReference type="SUPFAM" id="SSF53067">
    <property type="entry name" value="Actin-like ATPase domain"/>
    <property type="match status" value="2"/>
</dbReference>
<keyword evidence="2 8" id="KW-0859">Xylose metabolism</keyword>
<evidence type="ECO:0000259" key="11">
    <source>
        <dbReference type="Pfam" id="PF00370"/>
    </source>
</evidence>
<evidence type="ECO:0000256" key="9">
    <source>
        <dbReference type="RuleBase" id="RU003733"/>
    </source>
</evidence>
<gene>
    <name evidence="8 10 13" type="primary">xylB</name>
    <name evidence="13" type="ORF">H9Q64_07635</name>
</gene>
<evidence type="ECO:0000256" key="5">
    <source>
        <dbReference type="ARBA" id="ARBA00022777"/>
    </source>
</evidence>
<proteinExistence type="inferred from homology"/>
<keyword evidence="6 8" id="KW-0067">ATP-binding</keyword>
<dbReference type="HAMAP" id="MF_02220">
    <property type="entry name" value="XylB"/>
    <property type="match status" value="1"/>
</dbReference>
<dbReference type="PROSITE" id="PS00933">
    <property type="entry name" value="FGGY_KINASES_1"/>
    <property type="match status" value="1"/>
</dbReference>
<dbReference type="PANTHER" id="PTHR43095">
    <property type="entry name" value="SUGAR KINASE"/>
    <property type="match status" value="1"/>
</dbReference>
<evidence type="ECO:0000256" key="3">
    <source>
        <dbReference type="ARBA" id="ARBA00022679"/>
    </source>
</evidence>
<dbReference type="AlphaFoldDB" id="A0A7H0FSW0"/>
<comment type="catalytic activity">
    <reaction evidence="8 10">
        <text>D-xylulose + ATP = D-xylulose 5-phosphate + ADP + H(+)</text>
        <dbReference type="Rhea" id="RHEA:10964"/>
        <dbReference type="ChEBI" id="CHEBI:15378"/>
        <dbReference type="ChEBI" id="CHEBI:17140"/>
        <dbReference type="ChEBI" id="CHEBI:30616"/>
        <dbReference type="ChEBI" id="CHEBI:57737"/>
        <dbReference type="ChEBI" id="CHEBI:456216"/>
        <dbReference type="EC" id="2.7.1.17"/>
    </reaction>
</comment>
<evidence type="ECO:0000313" key="13">
    <source>
        <dbReference type="EMBL" id="QNP39126.1"/>
    </source>
</evidence>
<dbReference type="RefSeq" id="WP_002363087.1">
    <property type="nucleotide sequence ID" value="NZ_AP026721.1"/>
</dbReference>
<dbReference type="EMBL" id="CP060804">
    <property type="protein sequence ID" value="QNP39126.1"/>
    <property type="molecule type" value="Genomic_DNA"/>
</dbReference>
<accession>A0A7H0FSW0</accession>
<name>A0A7H0FSW0_ENTFL</name>
<dbReference type="GO" id="GO:0005524">
    <property type="term" value="F:ATP binding"/>
    <property type="evidence" value="ECO:0007669"/>
    <property type="project" value="UniProtKB-UniRule"/>
</dbReference>
<dbReference type="PANTHER" id="PTHR43095:SF5">
    <property type="entry name" value="XYLULOSE KINASE"/>
    <property type="match status" value="1"/>
</dbReference>
<feature type="domain" description="Carbohydrate kinase FGGY C-terminal" evidence="12">
    <location>
        <begin position="255"/>
        <end position="441"/>
    </location>
</feature>
<evidence type="ECO:0000256" key="2">
    <source>
        <dbReference type="ARBA" id="ARBA00022629"/>
    </source>
</evidence>
<evidence type="ECO:0000256" key="1">
    <source>
        <dbReference type="ARBA" id="ARBA00009156"/>
    </source>
</evidence>
<comment type="function">
    <text evidence="8">Catalyzes the phosphorylation of D-xylulose to D-xylulose 5-phosphate.</text>
</comment>
<dbReference type="PIRSF" id="PIRSF000538">
    <property type="entry name" value="GlpK"/>
    <property type="match status" value="1"/>
</dbReference>
<dbReference type="InterPro" id="IPR050406">
    <property type="entry name" value="FGGY_Carb_Kinase"/>
</dbReference>
<feature type="active site" description="Proton acceptor" evidence="8">
    <location>
        <position position="239"/>
    </location>
</feature>
<evidence type="ECO:0000313" key="14">
    <source>
        <dbReference type="Proteomes" id="UP000516122"/>
    </source>
</evidence>
<keyword evidence="4 8" id="KW-0547">Nucleotide-binding</keyword>
<dbReference type="InterPro" id="IPR018485">
    <property type="entry name" value="FGGY_C"/>
</dbReference>
<dbReference type="InterPro" id="IPR018484">
    <property type="entry name" value="FGGY_N"/>
</dbReference>
<dbReference type="InterPro" id="IPR006000">
    <property type="entry name" value="Xylulokinase"/>
</dbReference>
<dbReference type="InterPro" id="IPR018483">
    <property type="entry name" value="Carb_kinase_FGGY_CS"/>
</dbReference>
<evidence type="ECO:0000256" key="4">
    <source>
        <dbReference type="ARBA" id="ARBA00022741"/>
    </source>
</evidence>
<dbReference type="InterPro" id="IPR000577">
    <property type="entry name" value="Carb_kinase_FGGY"/>
</dbReference>
<dbReference type="Gene3D" id="3.30.420.40">
    <property type="match status" value="2"/>
</dbReference>
<dbReference type="Pfam" id="PF02782">
    <property type="entry name" value="FGGY_C"/>
    <property type="match status" value="1"/>
</dbReference>
<dbReference type="InterPro" id="IPR043129">
    <property type="entry name" value="ATPase_NBD"/>
</dbReference>
<evidence type="ECO:0000256" key="6">
    <source>
        <dbReference type="ARBA" id="ARBA00022840"/>
    </source>
</evidence>
<dbReference type="Pfam" id="PF00370">
    <property type="entry name" value="FGGY_N"/>
    <property type="match status" value="1"/>
</dbReference>
<keyword evidence="5 8" id="KW-0418">Kinase</keyword>
<evidence type="ECO:0000259" key="12">
    <source>
        <dbReference type="Pfam" id="PF02782"/>
    </source>
</evidence>
<protein>
    <recommendedName>
        <fullName evidence="8 10">Xylulose kinase</fullName>
        <shortName evidence="8 10">Xylulokinase</shortName>
        <ecNumber evidence="8 10">2.7.1.17</ecNumber>
    </recommendedName>
</protein>
<evidence type="ECO:0000256" key="8">
    <source>
        <dbReference type="HAMAP-Rule" id="MF_02220"/>
    </source>
</evidence>
<dbReference type="EC" id="2.7.1.17" evidence="8 10"/>
<feature type="binding site" evidence="8">
    <location>
        <begin position="81"/>
        <end position="82"/>
    </location>
    <ligand>
        <name>substrate</name>
    </ligand>
</feature>
<dbReference type="NCBIfam" id="TIGR01312">
    <property type="entry name" value="XylB"/>
    <property type="match status" value="1"/>
</dbReference>
<evidence type="ECO:0000256" key="7">
    <source>
        <dbReference type="ARBA" id="ARBA00023277"/>
    </source>
</evidence>
<evidence type="ECO:0000256" key="10">
    <source>
        <dbReference type="RuleBase" id="RU364073"/>
    </source>
</evidence>
<sequence>MSYVLGIDLGTSSLKGLLVSEIGDVIATSSSDYPLFSSRPGYSEQNPHDWIKAIENVINDLLSEFPEMKKELKGISISGQMHSLVLLDKDNEIIRPAILWNDVRTTKQCEDIMNCMGREVQEITKNIALEGFTLPKILWVQENEEKNWTKTRHIMLPKDYLVHWLTGCYSTDYSDAAGTLMLDVKKRIWSKTILDKFNIPKEYLPTLFESSAKVGNMRSSLINKFGLETKVEIFAGGADNACAAIGAGIVNSEVAMLSIGTSGVFLSMEDDAENEYQDNLHLFNSALPNSYYSMGVTLAAGNSLKWFRDTFAKDAEFSDLLANIDEVIVGSEGLIFTPYIRGERTPYQDSQIRGSFIGIDSRHSLKHFTRSVIEGITFSLKESKVIMEQRKNLKIKKIISVGGGTKNQQWLQIQADIFGLPITTLETEQGPSLGAAILAVIGCGMCANIDSCIKMFVKYKKVYQPIEKNVLLYNKFFQVYSKVYSTTKEICYQLQE</sequence>
<reference evidence="13 14" key="1">
    <citation type="submission" date="2020-08" db="EMBL/GenBank/DDBJ databases">
        <title>Enterococcus faecalis SF28073 genome assembly.</title>
        <authorList>
            <person name="Duerkop B.A."/>
            <person name="Johnson C.N."/>
        </authorList>
    </citation>
    <scope>NUCLEOTIDE SEQUENCE [LARGE SCALE GENOMIC DNA]</scope>
    <source>
        <strain evidence="13 14">SF28073</strain>
    </source>
</reference>
<feature type="domain" description="Carbohydrate kinase FGGY N-terminal" evidence="11">
    <location>
        <begin position="3"/>
        <end position="246"/>
    </location>
</feature>
<dbReference type="Proteomes" id="UP000516122">
    <property type="component" value="Chromosome"/>
</dbReference>
<organism evidence="13 14">
    <name type="scientific">Enterococcus faecalis</name>
    <name type="common">Streptococcus faecalis</name>
    <dbReference type="NCBI Taxonomy" id="1351"/>
    <lineage>
        <taxon>Bacteria</taxon>
        <taxon>Bacillati</taxon>
        <taxon>Bacillota</taxon>
        <taxon>Bacilli</taxon>
        <taxon>Lactobacillales</taxon>
        <taxon>Enterococcaceae</taxon>
        <taxon>Enterococcus</taxon>
    </lineage>
</organism>
<dbReference type="GO" id="GO:0042732">
    <property type="term" value="P:D-xylose metabolic process"/>
    <property type="evidence" value="ECO:0007669"/>
    <property type="project" value="UniProtKB-KW"/>
</dbReference>
<dbReference type="PROSITE" id="PS00445">
    <property type="entry name" value="FGGY_KINASES_2"/>
    <property type="match status" value="1"/>
</dbReference>
<dbReference type="CDD" id="cd07808">
    <property type="entry name" value="ASKHA_NBD_FGGY_EcXK-like"/>
    <property type="match status" value="1"/>
</dbReference>